<dbReference type="InterPro" id="IPR000620">
    <property type="entry name" value="EamA_dom"/>
</dbReference>
<dbReference type="EMBL" id="JAOCQF010000001">
    <property type="protein sequence ID" value="MCT8329247.1"/>
    <property type="molecule type" value="Genomic_DNA"/>
</dbReference>
<feature type="transmembrane region" description="Helical" evidence="1">
    <location>
        <begin position="157"/>
        <end position="176"/>
    </location>
</feature>
<protein>
    <submittedName>
        <fullName evidence="3">DMT family transporter</fullName>
    </submittedName>
</protein>
<comment type="caution">
    <text evidence="3">The sequence shown here is derived from an EMBL/GenBank/DDBJ whole genome shotgun (WGS) entry which is preliminary data.</text>
</comment>
<dbReference type="SUPFAM" id="SSF103481">
    <property type="entry name" value="Multidrug resistance efflux transporter EmrE"/>
    <property type="match status" value="2"/>
</dbReference>
<feature type="domain" description="EamA" evidence="2">
    <location>
        <begin position="17"/>
        <end position="148"/>
    </location>
</feature>
<feature type="transmembrane region" description="Helical" evidence="1">
    <location>
        <begin position="231"/>
        <end position="252"/>
    </location>
</feature>
<name>A0ABT2NJZ9_9RHOB</name>
<dbReference type="Gene3D" id="1.10.3730.20">
    <property type="match status" value="1"/>
</dbReference>
<organism evidence="3 4">
    <name type="scientific">Albidovulum sediminis</name>
    <dbReference type="NCBI Taxonomy" id="3066345"/>
    <lineage>
        <taxon>Bacteria</taxon>
        <taxon>Pseudomonadati</taxon>
        <taxon>Pseudomonadota</taxon>
        <taxon>Alphaproteobacteria</taxon>
        <taxon>Rhodobacterales</taxon>
        <taxon>Paracoccaceae</taxon>
        <taxon>Albidovulum</taxon>
    </lineage>
</organism>
<dbReference type="Proteomes" id="UP001205601">
    <property type="component" value="Unassembled WGS sequence"/>
</dbReference>
<keyword evidence="1" id="KW-0812">Transmembrane</keyword>
<feature type="transmembrane region" description="Helical" evidence="1">
    <location>
        <begin position="81"/>
        <end position="101"/>
    </location>
</feature>
<accession>A0ABT2NJZ9</accession>
<feature type="transmembrane region" description="Helical" evidence="1">
    <location>
        <begin position="134"/>
        <end position="151"/>
    </location>
</feature>
<keyword evidence="1" id="KW-0472">Membrane</keyword>
<evidence type="ECO:0000313" key="4">
    <source>
        <dbReference type="Proteomes" id="UP001205601"/>
    </source>
</evidence>
<dbReference type="RefSeq" id="WP_261494664.1">
    <property type="nucleotide sequence ID" value="NZ_JAOCQF010000001.1"/>
</dbReference>
<dbReference type="PANTHER" id="PTHR22911:SF135">
    <property type="entry name" value="BLR4310 PROTEIN"/>
    <property type="match status" value="1"/>
</dbReference>
<evidence type="ECO:0000259" key="2">
    <source>
        <dbReference type="Pfam" id="PF00892"/>
    </source>
</evidence>
<reference evidence="4" key="1">
    <citation type="submission" date="2023-07" db="EMBL/GenBank/DDBJ databases">
        <title>Defluviimonas sediminis sp. nov., isolated from mangrove sediment.</title>
        <authorList>
            <person name="Liu L."/>
            <person name="Li J."/>
            <person name="Huang Y."/>
            <person name="Pan J."/>
            <person name="Li M."/>
        </authorList>
    </citation>
    <scope>NUCLEOTIDE SEQUENCE [LARGE SCALE GENOMIC DNA]</scope>
    <source>
        <strain evidence="4">FT324</strain>
    </source>
</reference>
<evidence type="ECO:0000313" key="3">
    <source>
        <dbReference type="EMBL" id="MCT8329247.1"/>
    </source>
</evidence>
<proteinExistence type="predicted"/>
<feature type="transmembrane region" description="Helical" evidence="1">
    <location>
        <begin position="289"/>
        <end position="307"/>
    </location>
</feature>
<dbReference type="InterPro" id="IPR037185">
    <property type="entry name" value="EmrE-like"/>
</dbReference>
<feature type="transmembrane region" description="Helical" evidence="1">
    <location>
        <begin position="264"/>
        <end position="283"/>
    </location>
</feature>
<sequence length="315" mass="33595">MALAAPSLQPGHASGAGVGYLVAGITVFSVQDLILKLLSGSYPLYEVMVLRSITAMPLLLVLVALNGGLRTLAAPGWTAMVGRGFVMCCAYFGYYLALAALPLATTAALYFTAPLFITLMSVFLLREHVGPRRWAAVAIGFLGALIMLRPGSELFDWAAVLAIGSGLTYAMSMVHARHLGTRHSAAALAFWGNLVFLCCALLLALAFGGGAHDSQSHASLGFLTRGWVTPTLRDLALMMATGIIAAAGLTLLTQAYRIAESNVVAPFEYTSMVWSVLFGWLFFRDLPDAQGWLGIAMIVGAGLYVLYREGVRARR</sequence>
<feature type="transmembrane region" description="Helical" evidence="1">
    <location>
        <begin position="188"/>
        <end position="211"/>
    </location>
</feature>
<feature type="domain" description="EamA" evidence="2">
    <location>
        <begin position="157"/>
        <end position="302"/>
    </location>
</feature>
<gene>
    <name evidence="3" type="ORF">N5I32_06955</name>
</gene>
<evidence type="ECO:0000256" key="1">
    <source>
        <dbReference type="SAM" id="Phobius"/>
    </source>
</evidence>
<dbReference type="Pfam" id="PF00892">
    <property type="entry name" value="EamA"/>
    <property type="match status" value="2"/>
</dbReference>
<feature type="transmembrane region" description="Helical" evidence="1">
    <location>
        <begin position="48"/>
        <end position="69"/>
    </location>
</feature>
<feature type="transmembrane region" description="Helical" evidence="1">
    <location>
        <begin position="107"/>
        <end position="125"/>
    </location>
</feature>
<keyword evidence="4" id="KW-1185">Reference proteome</keyword>
<keyword evidence="1" id="KW-1133">Transmembrane helix</keyword>
<dbReference type="PANTHER" id="PTHR22911">
    <property type="entry name" value="ACYL-MALONYL CONDENSING ENZYME-RELATED"/>
    <property type="match status" value="1"/>
</dbReference>